<reference evidence="2 3" key="1">
    <citation type="submission" date="2019-02" db="EMBL/GenBank/DDBJ databases">
        <title>Hansschlegelia quercus sp. nov., a novel methylotrophic bacterium from buds of oak (Quercus robur L.).</title>
        <authorList>
            <person name="Agafonova N.V."/>
            <person name="Kaparullina E.N."/>
            <person name="Grouzdev D.S."/>
            <person name="Doronina N.V."/>
        </authorList>
    </citation>
    <scope>NUCLEOTIDE SEQUENCE [LARGE SCALE GENOMIC DNA]</scope>
    <source>
        <strain evidence="2 3">Dub</strain>
    </source>
</reference>
<comment type="caution">
    <text evidence="2">The sequence shown here is derived from an EMBL/GenBank/DDBJ whole genome shotgun (WGS) entry which is preliminary data.</text>
</comment>
<dbReference type="AlphaFoldDB" id="A0A4Q9GTE1"/>
<accession>A0A4Q9GTE1</accession>
<keyword evidence="2" id="KW-0282">Flagellum</keyword>
<dbReference type="EMBL" id="SIUB01000001">
    <property type="protein sequence ID" value="TBN55077.1"/>
    <property type="molecule type" value="Genomic_DNA"/>
</dbReference>
<sequence length="135" mass="14113">MRIDGPGRTVSTPAAAASRGGSSGGFTLSEAPSSEAPRAATAMRSAPSLDALMALQAMPEDPRERRRREVKRGRGLLDALDGLRLAMLDGAHSPEALAALARNTAERQPTGDAGLDDLLSAIDLRARVELAKRGQ</sequence>
<evidence type="ECO:0000313" key="3">
    <source>
        <dbReference type="Proteomes" id="UP000291613"/>
    </source>
</evidence>
<evidence type="ECO:0000313" key="2">
    <source>
        <dbReference type="EMBL" id="TBN55077.1"/>
    </source>
</evidence>
<dbReference type="Proteomes" id="UP000291613">
    <property type="component" value="Unassembled WGS sequence"/>
</dbReference>
<protein>
    <submittedName>
        <fullName evidence="2">Flagellar assembly regulator FliX</fullName>
    </submittedName>
</protein>
<dbReference type="RefSeq" id="WP_131001328.1">
    <property type="nucleotide sequence ID" value="NZ_JBHSZR010000002.1"/>
</dbReference>
<keyword evidence="2" id="KW-0966">Cell projection</keyword>
<keyword evidence="2" id="KW-0969">Cilium</keyword>
<keyword evidence="3" id="KW-1185">Reference proteome</keyword>
<gene>
    <name evidence="2" type="primary">fliX</name>
    <name evidence="2" type="ORF">EYR15_02750</name>
</gene>
<organism evidence="2 3">
    <name type="scientific">Hansschlegelia quercus</name>
    <dbReference type="NCBI Taxonomy" id="2528245"/>
    <lineage>
        <taxon>Bacteria</taxon>
        <taxon>Pseudomonadati</taxon>
        <taxon>Pseudomonadota</taxon>
        <taxon>Alphaproteobacteria</taxon>
        <taxon>Hyphomicrobiales</taxon>
        <taxon>Methylopilaceae</taxon>
        <taxon>Hansschlegelia</taxon>
    </lineage>
</organism>
<feature type="region of interest" description="Disordered" evidence="1">
    <location>
        <begin position="1"/>
        <end position="45"/>
    </location>
</feature>
<dbReference type="InterPro" id="IPR019704">
    <property type="entry name" value="Flagellar_assmbl_FliX_class2"/>
</dbReference>
<feature type="compositionally biased region" description="Low complexity" evidence="1">
    <location>
        <begin position="29"/>
        <end position="42"/>
    </location>
</feature>
<dbReference type="Pfam" id="PF10768">
    <property type="entry name" value="FliX"/>
    <property type="match status" value="1"/>
</dbReference>
<dbReference type="OrthoDB" id="8005693at2"/>
<proteinExistence type="predicted"/>
<name>A0A4Q9GTE1_9HYPH</name>
<dbReference type="GO" id="GO:0044781">
    <property type="term" value="P:bacterial-type flagellum organization"/>
    <property type="evidence" value="ECO:0007669"/>
    <property type="project" value="InterPro"/>
</dbReference>
<evidence type="ECO:0000256" key="1">
    <source>
        <dbReference type="SAM" id="MobiDB-lite"/>
    </source>
</evidence>